<accession>A0A178K6P9</accession>
<evidence type="ECO:0000313" key="1">
    <source>
        <dbReference type="EMBL" id="OAN13000.1"/>
    </source>
</evidence>
<name>A0A178K6P9_9GAMM</name>
<organism evidence="1 2">
    <name type="scientific">Photobacterium jeanii</name>
    <dbReference type="NCBI Taxonomy" id="858640"/>
    <lineage>
        <taxon>Bacteria</taxon>
        <taxon>Pseudomonadati</taxon>
        <taxon>Pseudomonadota</taxon>
        <taxon>Gammaproteobacteria</taxon>
        <taxon>Vibrionales</taxon>
        <taxon>Vibrionaceae</taxon>
        <taxon>Photobacterium</taxon>
    </lineage>
</organism>
<reference evidence="1 2" key="1">
    <citation type="submission" date="2016-03" db="EMBL/GenBank/DDBJ databases">
        <title>Photobacterium proteolyticum sp. nov. a protease producing bacterium isolated from ocean sediments of Laizhou Bay.</title>
        <authorList>
            <person name="Li Y."/>
        </authorList>
    </citation>
    <scope>NUCLEOTIDE SEQUENCE [LARGE SCALE GENOMIC DNA]</scope>
    <source>
        <strain evidence="1 2">R-40508</strain>
    </source>
</reference>
<dbReference type="Proteomes" id="UP000078503">
    <property type="component" value="Unassembled WGS sequence"/>
</dbReference>
<sequence>MNQFDKNKIIPLDVQDPQQIKTALIQYQTLLNTDQAFHNQEFDVEFIHSSNDEQRRLQPSDAGSNLTLLQSALNMGQEGGSHYYDHEITDDCETYISEVILFAAALQYPELKDTVVDTAKAIVAITRRMNDTSDMWIDDMRVFGIEALYMLTCTDLQYAYLIGQYFIPYWDDEHATQYEDYLASLLQKHGWHPEIIKAFIWCDNPSFRKGMFMNDPYSNTVSYQPLGDYLQENPDQYASFKQMVIARFQAEPVLLCRIDTTEEEEEDYSQHSPVVWLYQSLFPHTSFYDEEEALDAFMQQPFMASTLENEAYDLEATIRDQVSNILVKPSEGALKERAEYLAYLARGERQCELNYGTEVLKPLILAMPQGEDLWLYIENGEDRSALDALEEIELIPLAKAHAPEMSAQIEDHLCSFEYNNQGITEELSSILELVRGDLLTNHFGDESTIEHENGLITTLTVTPDSKKALLEARRQQYLRVIDVFYHALGKRELREYMMESLTEDDEPLISRQDYFRRYSQLSNAEIDSDNDSEADSEALEPALSRDVESIFAQFTDEDEILYSKDLKHVDEVLRTSRELCHPQHWPEPDMGFMALASYQLYRDFNEQIGDDVTHALFNYLNEHNVWEMAASKIIKEAYSHGAYYCPDDRGLKEDDIARIKAYFSAEKPEDDQASLLALLEPQLFRDDCCRRSNIYINKYSEYQPGYKLFNDHDEDFQRFTLIAFWLRQLPLPIRVQADRLWQFIITLAPVRAARNVLRAYSDDSYDIEFANVLDSINIHEQLEKAGISQGILSAYEMSRQFYDETRYSQWLSIYSEITSTSTSMFGSIDRKKAEAMADGLKYINEHDKIEFLHHASLKYPEIPLDLKHDLKRALNIMVQLNIHSWEQALAHEYGKACLFNGDGDKTPAKLRLPILSDENTVHDKPCHMDGMSWMSLTVVQKRASSEHGDHHAIIMADHEVPLELYQEALPRGPLLIFAEDVDSQAIVSRIAELQNLEARIEHIVAQTLSYLDGDVDFDAIASLYAEHLSGEYFSPNAEEYTMYGLDQFIWTMEPERRDRFTKLLFNHNYRGFKIIERNYEKPWLHHQLTQGEINFETYLERVREYENEATETGMRFLLNWLMELEVNPAHITLFCIKYSQFDACCEFIHEHARERLSSFKKALAYLHAGRRAELPEILSKASDAENLIALLAKDRSRVVKEAVAKYLPSVAE</sequence>
<protein>
    <submittedName>
        <fullName evidence="1">Uncharacterized protein</fullName>
    </submittedName>
</protein>
<dbReference type="STRING" id="858640.A3K86_15125"/>
<dbReference type="OrthoDB" id="5826322at2"/>
<dbReference type="EMBL" id="LVHF01000029">
    <property type="protein sequence ID" value="OAN13000.1"/>
    <property type="molecule type" value="Genomic_DNA"/>
</dbReference>
<evidence type="ECO:0000313" key="2">
    <source>
        <dbReference type="Proteomes" id="UP000078503"/>
    </source>
</evidence>
<gene>
    <name evidence="1" type="ORF">A3K86_15125</name>
</gene>
<comment type="caution">
    <text evidence="1">The sequence shown here is derived from an EMBL/GenBank/DDBJ whole genome shotgun (WGS) entry which is preliminary data.</text>
</comment>
<dbReference type="AlphaFoldDB" id="A0A178K6P9"/>
<dbReference type="RefSeq" id="WP_068332846.1">
    <property type="nucleotide sequence ID" value="NZ_LVHF01000029.1"/>
</dbReference>
<proteinExistence type="predicted"/>
<keyword evidence="2" id="KW-1185">Reference proteome</keyword>